<sequence length="145" mass="16859">MKKVLENTSWPCGFPMQLVSTAAWPSRITDIFILFLALDRSYKHTARWTWRRVLSCCHAPITVRPEGVQVYLTDLRVAGAYFASIFAGFLEIFLSARIPHVVFLILGNTYFFARNFFESFFADIKTAKPSVDFKLWIQCGWFLCW</sequence>
<gene>
    <name evidence="2" type="ORF">BV898_01766</name>
</gene>
<reference evidence="3" key="1">
    <citation type="submission" date="2017-01" db="EMBL/GenBank/DDBJ databases">
        <title>Comparative genomics of anhydrobiosis in the tardigrade Hypsibius dujardini.</title>
        <authorList>
            <person name="Yoshida Y."/>
            <person name="Koutsovoulos G."/>
            <person name="Laetsch D."/>
            <person name="Stevens L."/>
            <person name="Kumar S."/>
            <person name="Horikawa D."/>
            <person name="Ishino K."/>
            <person name="Komine S."/>
            <person name="Tomita M."/>
            <person name="Blaxter M."/>
            <person name="Arakawa K."/>
        </authorList>
    </citation>
    <scope>NUCLEOTIDE SEQUENCE [LARGE SCALE GENOMIC DNA]</scope>
    <source>
        <strain evidence="3">Z151</strain>
    </source>
</reference>
<accession>A0A1W0XA80</accession>
<keyword evidence="1" id="KW-0472">Membrane</keyword>
<proteinExistence type="predicted"/>
<evidence type="ECO:0000313" key="2">
    <source>
        <dbReference type="EMBL" id="OQV24222.1"/>
    </source>
</evidence>
<organism evidence="2 3">
    <name type="scientific">Hypsibius exemplaris</name>
    <name type="common">Freshwater tardigrade</name>
    <dbReference type="NCBI Taxonomy" id="2072580"/>
    <lineage>
        <taxon>Eukaryota</taxon>
        <taxon>Metazoa</taxon>
        <taxon>Ecdysozoa</taxon>
        <taxon>Tardigrada</taxon>
        <taxon>Eutardigrada</taxon>
        <taxon>Parachela</taxon>
        <taxon>Hypsibioidea</taxon>
        <taxon>Hypsibiidae</taxon>
        <taxon>Hypsibius</taxon>
    </lineage>
</organism>
<keyword evidence="3" id="KW-1185">Reference proteome</keyword>
<comment type="caution">
    <text evidence="2">The sequence shown here is derived from an EMBL/GenBank/DDBJ whole genome shotgun (WGS) entry which is preliminary data.</text>
</comment>
<dbReference type="Proteomes" id="UP000192578">
    <property type="component" value="Unassembled WGS sequence"/>
</dbReference>
<evidence type="ECO:0000256" key="1">
    <source>
        <dbReference type="SAM" id="Phobius"/>
    </source>
</evidence>
<feature type="transmembrane region" description="Helical" evidence="1">
    <location>
        <begin position="80"/>
        <end position="106"/>
    </location>
</feature>
<evidence type="ECO:0000313" key="3">
    <source>
        <dbReference type="Proteomes" id="UP000192578"/>
    </source>
</evidence>
<protein>
    <submittedName>
        <fullName evidence="2">Uncharacterized protein</fullName>
    </submittedName>
</protein>
<keyword evidence="1" id="KW-0812">Transmembrane</keyword>
<dbReference type="EMBL" id="MTYJ01000007">
    <property type="protein sequence ID" value="OQV24222.1"/>
    <property type="molecule type" value="Genomic_DNA"/>
</dbReference>
<name>A0A1W0XA80_HYPEX</name>
<keyword evidence="1" id="KW-1133">Transmembrane helix</keyword>
<dbReference type="AlphaFoldDB" id="A0A1W0XA80"/>